<dbReference type="InterPro" id="IPR002750">
    <property type="entry name" value="CobE/GbiG_C"/>
</dbReference>
<proteinExistence type="predicted"/>
<evidence type="ECO:0000313" key="2">
    <source>
        <dbReference type="EMBL" id="MFC6788565.1"/>
    </source>
</evidence>
<dbReference type="Pfam" id="PF01890">
    <property type="entry name" value="CbiG_C"/>
    <property type="match status" value="1"/>
</dbReference>
<gene>
    <name evidence="2" type="ORF">ACFQE0_02330</name>
</gene>
<dbReference type="EMBL" id="JBHSWN010000001">
    <property type="protein sequence ID" value="MFC6788565.1"/>
    <property type="molecule type" value="Genomic_DNA"/>
</dbReference>
<reference evidence="3" key="1">
    <citation type="journal article" date="2019" name="Int. J. Syst. Evol. Microbiol.">
        <title>The Global Catalogue of Microorganisms (GCM) 10K type strain sequencing project: providing services to taxonomists for standard genome sequencing and annotation.</title>
        <authorList>
            <consortium name="The Broad Institute Genomics Platform"/>
            <consortium name="The Broad Institute Genome Sequencing Center for Infectious Disease"/>
            <person name="Wu L."/>
            <person name="Ma J."/>
        </authorList>
    </citation>
    <scope>NUCLEOTIDE SEQUENCE [LARGE SCALE GENOMIC DNA]</scope>
    <source>
        <strain evidence="3">CCUG 48316</strain>
    </source>
</reference>
<dbReference type="InterPro" id="IPR052553">
    <property type="entry name" value="CbiG_hydrolase"/>
</dbReference>
<sequence>MGLDQVVSAARSLVAGIGFRRSAEAAEITALIARALEAAQAEPEHLAVIATALDRAGDPAIREAAKHFGLAPQGVAPDALTACDAAVETRSARIESLRGVGSLCEAAALAAAGPGAKLALPRIASGSVTCALAFRRETRQRAEG</sequence>
<comment type="caution">
    <text evidence="2">The sequence shown here is derived from an EMBL/GenBank/DDBJ whole genome shotgun (WGS) entry which is preliminary data.</text>
</comment>
<dbReference type="PANTHER" id="PTHR37477">
    <property type="entry name" value="COBALT-PRECORRIN-5A HYDROLASE"/>
    <property type="match status" value="1"/>
</dbReference>
<accession>A0ABW2BG76</accession>
<evidence type="ECO:0000259" key="1">
    <source>
        <dbReference type="Pfam" id="PF01890"/>
    </source>
</evidence>
<name>A0ABW2BG76_9HYPH</name>
<dbReference type="InterPro" id="IPR036518">
    <property type="entry name" value="CobE/GbiG_C_sf"/>
</dbReference>
<dbReference type="Proteomes" id="UP001596292">
    <property type="component" value="Unassembled WGS sequence"/>
</dbReference>
<dbReference type="SUPFAM" id="SSF159664">
    <property type="entry name" value="CobE/GbiG C-terminal domain-like"/>
    <property type="match status" value="1"/>
</dbReference>
<dbReference type="RefSeq" id="WP_378966717.1">
    <property type="nucleotide sequence ID" value="NZ_JBHSWN010000001.1"/>
</dbReference>
<dbReference type="Gene3D" id="3.30.420.180">
    <property type="entry name" value="CobE/GbiG C-terminal domain"/>
    <property type="match status" value="1"/>
</dbReference>
<protein>
    <submittedName>
        <fullName evidence="2">Cobalamin biosynthesis protein</fullName>
    </submittedName>
</protein>
<keyword evidence="3" id="KW-1185">Reference proteome</keyword>
<dbReference type="PANTHER" id="PTHR37477:SF1">
    <property type="entry name" value="COBALT-PRECORRIN-5A HYDROLASE"/>
    <property type="match status" value="1"/>
</dbReference>
<feature type="domain" description="CobE/GbiG C-terminal" evidence="1">
    <location>
        <begin position="13"/>
        <end position="133"/>
    </location>
</feature>
<organism evidence="2 3">
    <name type="scientific">Methylobacterium komagatae</name>
    <dbReference type="NCBI Taxonomy" id="374425"/>
    <lineage>
        <taxon>Bacteria</taxon>
        <taxon>Pseudomonadati</taxon>
        <taxon>Pseudomonadota</taxon>
        <taxon>Alphaproteobacteria</taxon>
        <taxon>Hyphomicrobiales</taxon>
        <taxon>Methylobacteriaceae</taxon>
        <taxon>Methylobacterium</taxon>
    </lineage>
</organism>
<evidence type="ECO:0000313" key="3">
    <source>
        <dbReference type="Proteomes" id="UP001596292"/>
    </source>
</evidence>